<accession>A0A9W6MBQ5</accession>
<proteinExistence type="inferred from homology"/>
<dbReference type="FunFam" id="3.40.50.2000:FF:000292">
    <property type="entry name" value="Glycosyltransferase GtfE"/>
    <property type="match status" value="1"/>
</dbReference>
<dbReference type="PANTHER" id="PTHR48050">
    <property type="entry name" value="STEROL 3-BETA-GLUCOSYLTRANSFERASE"/>
    <property type="match status" value="1"/>
</dbReference>
<dbReference type="InterPro" id="IPR010610">
    <property type="entry name" value="EryCIII-like_C"/>
</dbReference>
<keyword evidence="6" id="KW-0808">Transferase</keyword>
<dbReference type="Pfam" id="PF06722">
    <property type="entry name" value="EryCIII-like_C"/>
    <property type="match status" value="1"/>
</dbReference>
<reference evidence="6" key="1">
    <citation type="journal article" date="2014" name="Int. J. Syst. Evol. Microbiol.">
        <title>Complete genome sequence of Corynebacterium casei LMG S-19264T (=DSM 44701T), isolated from a smear-ripened cheese.</title>
        <authorList>
            <consortium name="US DOE Joint Genome Institute (JGI-PGF)"/>
            <person name="Walter F."/>
            <person name="Albersmeier A."/>
            <person name="Kalinowski J."/>
            <person name="Ruckert C."/>
        </authorList>
    </citation>
    <scope>NUCLEOTIDE SEQUENCE</scope>
    <source>
        <strain evidence="6">VKM Ac-2007</strain>
    </source>
</reference>
<reference evidence="6" key="2">
    <citation type="submission" date="2023-01" db="EMBL/GenBank/DDBJ databases">
        <authorList>
            <person name="Sun Q."/>
            <person name="Evtushenko L."/>
        </authorList>
    </citation>
    <scope>NUCLEOTIDE SEQUENCE</scope>
    <source>
        <strain evidence="6">VKM Ac-2007</strain>
    </source>
</reference>
<protein>
    <submittedName>
        <fullName evidence="6">Glycosyl transferase</fullName>
    </submittedName>
</protein>
<dbReference type="SUPFAM" id="SSF53756">
    <property type="entry name" value="UDP-Glycosyltransferase/glycogen phosphorylase"/>
    <property type="match status" value="1"/>
</dbReference>
<comment type="pathway">
    <text evidence="1">Antibiotic biosynthesis; vancomycin biosynthesis.</text>
</comment>
<organism evidence="6 7">
    <name type="scientific">Streptosporangium carneum</name>
    <dbReference type="NCBI Taxonomy" id="47481"/>
    <lineage>
        <taxon>Bacteria</taxon>
        <taxon>Bacillati</taxon>
        <taxon>Actinomycetota</taxon>
        <taxon>Actinomycetes</taxon>
        <taxon>Streptosporangiales</taxon>
        <taxon>Streptosporangiaceae</taxon>
        <taxon>Streptosporangium</taxon>
    </lineage>
</organism>
<dbReference type="GO" id="GO:0005975">
    <property type="term" value="P:carbohydrate metabolic process"/>
    <property type="evidence" value="ECO:0007669"/>
    <property type="project" value="InterPro"/>
</dbReference>
<keyword evidence="3" id="KW-0045">Antibiotic biosynthesis</keyword>
<dbReference type="InterPro" id="IPR050426">
    <property type="entry name" value="Glycosyltransferase_28"/>
</dbReference>
<evidence type="ECO:0000256" key="1">
    <source>
        <dbReference type="ARBA" id="ARBA00004660"/>
    </source>
</evidence>
<feature type="domain" description="Erythromycin biosynthesis protein CIII-like C-terminal" evidence="5">
    <location>
        <begin position="290"/>
        <end position="380"/>
    </location>
</feature>
<evidence type="ECO:0000313" key="6">
    <source>
        <dbReference type="EMBL" id="GLK08589.1"/>
    </source>
</evidence>
<dbReference type="PANTHER" id="PTHR48050:SF13">
    <property type="entry name" value="STEROL 3-BETA-GLUCOSYLTRANSFERASE UGT80A2"/>
    <property type="match status" value="1"/>
</dbReference>
<gene>
    <name evidence="6" type="ORF">GCM10017600_19940</name>
</gene>
<dbReference type="Gene3D" id="3.40.50.2000">
    <property type="entry name" value="Glycogen Phosphorylase B"/>
    <property type="match status" value="2"/>
</dbReference>
<evidence type="ECO:0000256" key="3">
    <source>
        <dbReference type="ARBA" id="ARBA00023194"/>
    </source>
</evidence>
<evidence type="ECO:0000259" key="5">
    <source>
        <dbReference type="Pfam" id="PF06722"/>
    </source>
</evidence>
<evidence type="ECO:0000313" key="7">
    <source>
        <dbReference type="Proteomes" id="UP001143474"/>
    </source>
</evidence>
<dbReference type="EMBL" id="BSEV01000003">
    <property type="protein sequence ID" value="GLK08589.1"/>
    <property type="molecule type" value="Genomic_DNA"/>
</dbReference>
<evidence type="ECO:0000256" key="2">
    <source>
        <dbReference type="ARBA" id="ARBA00006962"/>
    </source>
</evidence>
<dbReference type="GO" id="GO:0033072">
    <property type="term" value="P:vancomycin biosynthetic process"/>
    <property type="evidence" value="ECO:0007669"/>
    <property type="project" value="UniProtKB-ARBA"/>
</dbReference>
<evidence type="ECO:0000259" key="4">
    <source>
        <dbReference type="Pfam" id="PF03033"/>
    </source>
</evidence>
<sequence>MRVLLSTSGSRGDVEPLLGLAVRLRALGAEIRMCAPPDCAERLAEVEVPLVPVGTSMRAMMHGKRPPSPKDVPRLDAEAIAAQLDQVPSAAEGCDVVVVSGVLSAAVGVRSVAEKLGIPYVYVFYCPIYVPSPYYPPPPPLGERPAQDGTDNRVLWDRNNQGAYKRFGDALNSQRASIGLPPVEDVFAYGYTDRPLLAADPVLAPLQRTDLDVVQTGAWIMPDERSLPAELEAFLEVGPPPVHVEFGSGPAPADAARAAVEAIRAHGHRVIVSRGWAGLVPPDDRSDCLTVGEVNHQVLFGRVAAVVHAGSAGITTAVTRAGTPQVVVPQMTDQPYYAGRVAELGIGVAHDGRAPTVEALSAALTTALAPETRARAIDVARKIRADGATVAAKLLLDAVRDAGRNRTE</sequence>
<feature type="domain" description="Glycosyltransferase family 28 N-terminal" evidence="4">
    <location>
        <begin position="3"/>
        <end position="130"/>
    </location>
</feature>
<dbReference type="AlphaFoldDB" id="A0A9W6MBQ5"/>
<dbReference type="CDD" id="cd03784">
    <property type="entry name" value="GT1_Gtf-like"/>
    <property type="match status" value="1"/>
</dbReference>
<keyword evidence="7" id="KW-1185">Reference proteome</keyword>
<dbReference type="InterPro" id="IPR004276">
    <property type="entry name" value="GlycoTrans_28_N"/>
</dbReference>
<comment type="caution">
    <text evidence="6">The sequence shown here is derived from an EMBL/GenBank/DDBJ whole genome shotgun (WGS) entry which is preliminary data.</text>
</comment>
<dbReference type="FunFam" id="3.40.50.2000:FF:000009">
    <property type="entry name" value="Sterol 3-beta-glucosyltransferase UGT80A2"/>
    <property type="match status" value="1"/>
</dbReference>
<dbReference type="Proteomes" id="UP001143474">
    <property type="component" value="Unassembled WGS sequence"/>
</dbReference>
<dbReference type="RefSeq" id="WP_271217094.1">
    <property type="nucleotide sequence ID" value="NZ_BAAAVD010000059.1"/>
</dbReference>
<dbReference type="GO" id="GO:0016758">
    <property type="term" value="F:hexosyltransferase activity"/>
    <property type="evidence" value="ECO:0007669"/>
    <property type="project" value="InterPro"/>
</dbReference>
<comment type="similarity">
    <text evidence="2">Belongs to the glycosyltransferase 28 family.</text>
</comment>
<dbReference type="InterPro" id="IPR002213">
    <property type="entry name" value="UDP_glucos_trans"/>
</dbReference>
<dbReference type="GO" id="GO:0008194">
    <property type="term" value="F:UDP-glycosyltransferase activity"/>
    <property type="evidence" value="ECO:0007669"/>
    <property type="project" value="InterPro"/>
</dbReference>
<name>A0A9W6MBQ5_9ACTN</name>
<dbReference type="Pfam" id="PF03033">
    <property type="entry name" value="Glyco_transf_28"/>
    <property type="match status" value="1"/>
</dbReference>